<keyword evidence="4" id="KW-0009">Actin-binding</keyword>
<dbReference type="GO" id="GO:0051015">
    <property type="term" value="F:actin filament binding"/>
    <property type="evidence" value="ECO:0007669"/>
    <property type="project" value="InterPro"/>
</dbReference>
<dbReference type="AlphaFoldDB" id="A0AAV0USX3"/>
<keyword evidence="2" id="KW-0677">Repeat</keyword>
<name>A0AAV0USX3_9STRA</name>
<dbReference type="InterPro" id="IPR036872">
    <property type="entry name" value="CH_dom_sf"/>
</dbReference>
<dbReference type="CDD" id="cd21220">
    <property type="entry name" value="CH_PLS_FIM_rpt4"/>
    <property type="match status" value="1"/>
</dbReference>
<dbReference type="GO" id="GO:0005737">
    <property type="term" value="C:cytoplasm"/>
    <property type="evidence" value="ECO:0007669"/>
    <property type="project" value="TreeGrafter"/>
</dbReference>
<protein>
    <recommendedName>
        <fullName evidence="5">Calponin-homology (CH) domain-containing protein</fullName>
    </recommendedName>
</protein>
<evidence type="ECO:0000313" key="6">
    <source>
        <dbReference type="EMBL" id="CAI5740006.1"/>
    </source>
</evidence>
<dbReference type="GO" id="GO:0051639">
    <property type="term" value="P:actin filament network formation"/>
    <property type="evidence" value="ECO:0007669"/>
    <property type="project" value="TreeGrafter"/>
</dbReference>
<dbReference type="InterPro" id="IPR039959">
    <property type="entry name" value="Fimbrin/Plastin"/>
</dbReference>
<dbReference type="GO" id="GO:0051017">
    <property type="term" value="P:actin filament bundle assembly"/>
    <property type="evidence" value="ECO:0007669"/>
    <property type="project" value="InterPro"/>
</dbReference>
<dbReference type="Proteomes" id="UP001159659">
    <property type="component" value="Unassembled WGS sequence"/>
</dbReference>
<dbReference type="InterPro" id="IPR001715">
    <property type="entry name" value="CH_dom"/>
</dbReference>
<dbReference type="Pfam" id="PF00307">
    <property type="entry name" value="CH"/>
    <property type="match status" value="1"/>
</dbReference>
<sequence>MQRLISSNYLSSVCVVLGKQLNFSLVNVGGADIFDRCEEDESVDCVAQHAIPATEDFERSGGAGRGEITDKDIVGWANEKVRQSGRAKGNIVSFRDPSLSDGLYLLDLIHAVEPRAVDWDMVLQDKTDDAKASNAKYTISCAQKIGATVFLMYEDIVEVKPKMMMTFVASLMLVDHQRKASDVGFTQ</sequence>
<evidence type="ECO:0000259" key="5">
    <source>
        <dbReference type="PROSITE" id="PS50021"/>
    </source>
</evidence>
<dbReference type="Gene3D" id="1.10.418.10">
    <property type="entry name" value="Calponin-like domain"/>
    <property type="match status" value="1"/>
</dbReference>
<gene>
    <name evidence="6" type="ORF">PFR002_LOCUS9141</name>
</gene>
<evidence type="ECO:0000256" key="3">
    <source>
        <dbReference type="ARBA" id="ARBA00022837"/>
    </source>
</evidence>
<accession>A0AAV0USX3</accession>
<proteinExistence type="predicted"/>
<feature type="domain" description="Calponin-homology (CH)" evidence="5">
    <location>
        <begin position="67"/>
        <end position="176"/>
    </location>
</feature>
<evidence type="ECO:0000256" key="4">
    <source>
        <dbReference type="ARBA" id="ARBA00023203"/>
    </source>
</evidence>
<evidence type="ECO:0000313" key="7">
    <source>
        <dbReference type="Proteomes" id="UP001159659"/>
    </source>
</evidence>
<dbReference type="SMART" id="SM00033">
    <property type="entry name" value="CH"/>
    <property type="match status" value="1"/>
</dbReference>
<dbReference type="GO" id="GO:0005884">
    <property type="term" value="C:actin filament"/>
    <property type="evidence" value="ECO:0007669"/>
    <property type="project" value="TreeGrafter"/>
</dbReference>
<dbReference type="GO" id="GO:0032432">
    <property type="term" value="C:actin filament bundle"/>
    <property type="evidence" value="ECO:0007669"/>
    <property type="project" value="TreeGrafter"/>
</dbReference>
<dbReference type="EMBL" id="CANTFK010000991">
    <property type="protein sequence ID" value="CAI5740006.1"/>
    <property type="molecule type" value="Genomic_DNA"/>
</dbReference>
<comment type="caution">
    <text evidence="6">The sequence shown here is derived from an EMBL/GenBank/DDBJ whole genome shotgun (WGS) entry which is preliminary data.</text>
</comment>
<evidence type="ECO:0000256" key="1">
    <source>
        <dbReference type="ARBA" id="ARBA00022723"/>
    </source>
</evidence>
<dbReference type="PROSITE" id="PS50021">
    <property type="entry name" value="CH"/>
    <property type="match status" value="1"/>
</dbReference>
<dbReference type="PANTHER" id="PTHR19961:SF18">
    <property type="entry name" value="FI19014P1"/>
    <property type="match status" value="1"/>
</dbReference>
<dbReference type="PANTHER" id="PTHR19961">
    <property type="entry name" value="FIMBRIN/PLASTIN"/>
    <property type="match status" value="1"/>
</dbReference>
<dbReference type="FunFam" id="1.10.418.10:FF:000010">
    <property type="entry name" value="Plastin-3 isoform 1"/>
    <property type="match status" value="1"/>
</dbReference>
<keyword evidence="3" id="KW-0106">Calcium</keyword>
<organism evidence="6 7">
    <name type="scientific">Peronospora farinosa</name>
    <dbReference type="NCBI Taxonomy" id="134698"/>
    <lineage>
        <taxon>Eukaryota</taxon>
        <taxon>Sar</taxon>
        <taxon>Stramenopiles</taxon>
        <taxon>Oomycota</taxon>
        <taxon>Peronosporomycetes</taxon>
        <taxon>Peronosporales</taxon>
        <taxon>Peronosporaceae</taxon>
        <taxon>Peronospora</taxon>
    </lineage>
</organism>
<dbReference type="GO" id="GO:0046872">
    <property type="term" value="F:metal ion binding"/>
    <property type="evidence" value="ECO:0007669"/>
    <property type="project" value="UniProtKB-KW"/>
</dbReference>
<evidence type="ECO:0000256" key="2">
    <source>
        <dbReference type="ARBA" id="ARBA00022737"/>
    </source>
</evidence>
<reference evidence="6" key="1">
    <citation type="submission" date="2022-12" db="EMBL/GenBank/DDBJ databases">
        <authorList>
            <person name="Webb A."/>
        </authorList>
    </citation>
    <scope>NUCLEOTIDE SEQUENCE</scope>
    <source>
        <strain evidence="6">Pf2</strain>
    </source>
</reference>
<keyword evidence="1" id="KW-0479">Metal-binding</keyword>
<dbReference type="SUPFAM" id="SSF47576">
    <property type="entry name" value="Calponin-homology domain, CH-domain"/>
    <property type="match status" value="1"/>
</dbReference>